<evidence type="ECO:0000313" key="2">
    <source>
        <dbReference type="Proteomes" id="UP000276133"/>
    </source>
</evidence>
<proteinExistence type="predicted"/>
<gene>
    <name evidence="1" type="ORF">BpHYR1_024050</name>
</gene>
<accession>A0A3M7SIS1</accession>
<protein>
    <submittedName>
        <fullName evidence="1">Uncharacterized protein</fullName>
    </submittedName>
</protein>
<sequence>MTCILHPKLQICQQEHQNLEFLPNSIVGSVLEPVGSEHTSLLVSQVSTTKPKNLPLLHLAKNTQTTQFLTKSSKLLENFSSYLALSSSRSKT</sequence>
<dbReference type="Proteomes" id="UP000276133">
    <property type="component" value="Unassembled WGS sequence"/>
</dbReference>
<comment type="caution">
    <text evidence="1">The sequence shown here is derived from an EMBL/GenBank/DDBJ whole genome shotgun (WGS) entry which is preliminary data.</text>
</comment>
<keyword evidence="2" id="KW-1185">Reference proteome</keyword>
<dbReference type="AlphaFoldDB" id="A0A3M7SIS1"/>
<organism evidence="1 2">
    <name type="scientific">Brachionus plicatilis</name>
    <name type="common">Marine rotifer</name>
    <name type="synonym">Brachionus muelleri</name>
    <dbReference type="NCBI Taxonomy" id="10195"/>
    <lineage>
        <taxon>Eukaryota</taxon>
        <taxon>Metazoa</taxon>
        <taxon>Spiralia</taxon>
        <taxon>Gnathifera</taxon>
        <taxon>Rotifera</taxon>
        <taxon>Eurotatoria</taxon>
        <taxon>Monogononta</taxon>
        <taxon>Pseudotrocha</taxon>
        <taxon>Ploima</taxon>
        <taxon>Brachionidae</taxon>
        <taxon>Brachionus</taxon>
    </lineage>
</organism>
<dbReference type="EMBL" id="REGN01001311">
    <property type="protein sequence ID" value="RNA35605.1"/>
    <property type="molecule type" value="Genomic_DNA"/>
</dbReference>
<reference evidence="1 2" key="1">
    <citation type="journal article" date="2018" name="Sci. Rep.">
        <title>Genomic signatures of local adaptation to the degree of environmental predictability in rotifers.</title>
        <authorList>
            <person name="Franch-Gras L."/>
            <person name="Hahn C."/>
            <person name="Garcia-Roger E.M."/>
            <person name="Carmona M.J."/>
            <person name="Serra M."/>
            <person name="Gomez A."/>
        </authorList>
    </citation>
    <scope>NUCLEOTIDE SEQUENCE [LARGE SCALE GENOMIC DNA]</scope>
    <source>
        <strain evidence="1">HYR1</strain>
    </source>
</reference>
<evidence type="ECO:0000313" key="1">
    <source>
        <dbReference type="EMBL" id="RNA35605.1"/>
    </source>
</evidence>
<name>A0A3M7SIS1_BRAPC</name>